<dbReference type="SUPFAM" id="SSF158911">
    <property type="entry name" value="NEAT domain-like"/>
    <property type="match status" value="2"/>
</dbReference>
<dbReference type="SMART" id="SM00725">
    <property type="entry name" value="NEAT"/>
    <property type="match status" value="2"/>
</dbReference>
<organism evidence="8 9">
    <name type="scientific">Peptoniphilus koenoeneniae</name>
    <dbReference type="NCBI Taxonomy" id="507751"/>
    <lineage>
        <taxon>Bacteria</taxon>
        <taxon>Bacillati</taxon>
        <taxon>Bacillota</taxon>
        <taxon>Tissierellia</taxon>
        <taxon>Tissierellales</taxon>
        <taxon>Peptoniphilaceae</taxon>
        <taxon>Peptoniphilus</taxon>
    </lineage>
</organism>
<keyword evidence="2 5" id="KW-0732">Signal</keyword>
<comment type="subcellular location">
    <subcellularLocation>
        <location evidence="1">Cell envelope</location>
    </subcellularLocation>
</comment>
<accession>A0ABU0AUZ8</accession>
<dbReference type="InterPro" id="IPR001119">
    <property type="entry name" value="SLH_dom"/>
</dbReference>
<evidence type="ECO:0000256" key="5">
    <source>
        <dbReference type="SAM" id="SignalP"/>
    </source>
</evidence>
<evidence type="ECO:0000256" key="2">
    <source>
        <dbReference type="ARBA" id="ARBA00022729"/>
    </source>
</evidence>
<evidence type="ECO:0000256" key="3">
    <source>
        <dbReference type="SAM" id="Coils"/>
    </source>
</evidence>
<protein>
    <submittedName>
        <fullName evidence="8">Anti-sigma factor ChrR (Cupin superfamily)</fullName>
    </submittedName>
</protein>
<proteinExistence type="predicted"/>
<dbReference type="PROSITE" id="PS51272">
    <property type="entry name" value="SLH"/>
    <property type="match status" value="3"/>
</dbReference>
<feature type="domain" description="SLH" evidence="7">
    <location>
        <begin position="1625"/>
        <end position="1680"/>
    </location>
</feature>
<keyword evidence="9" id="KW-1185">Reference proteome</keyword>
<dbReference type="PROSITE" id="PS50978">
    <property type="entry name" value="NEAT"/>
    <property type="match status" value="2"/>
</dbReference>
<feature type="coiled-coil region" evidence="3">
    <location>
        <begin position="709"/>
        <end position="759"/>
    </location>
</feature>
<dbReference type="Proteomes" id="UP001236559">
    <property type="component" value="Unassembled WGS sequence"/>
</dbReference>
<gene>
    <name evidence="8" type="ORF">J2S72_000259</name>
</gene>
<evidence type="ECO:0000259" key="7">
    <source>
        <dbReference type="PROSITE" id="PS51272"/>
    </source>
</evidence>
<feature type="domain" description="SLH" evidence="7">
    <location>
        <begin position="1559"/>
        <end position="1622"/>
    </location>
</feature>
<feature type="domain" description="NEAT" evidence="6">
    <location>
        <begin position="331"/>
        <end position="497"/>
    </location>
</feature>
<feature type="region of interest" description="Disordered" evidence="4">
    <location>
        <begin position="1433"/>
        <end position="1459"/>
    </location>
</feature>
<sequence>MNKIKRIISATLVGIMIIPSAVSAFQIAPVEDINPIIQTVQLREAANKADIPSGKYEAMPIIDEEDLIYSGVKNLWENGKFKYTKEEYNKMLASRRTDNNGLLNVEIGVSPYYEVEIKDNKANLTVSYVNDVMGEEGPEDFGLVKINDDEDIRYKTADGNLQPVQILEVEEFTLDSAAEEYGERITKIRLENVPISKLGDVNQFIYLENARYVHCYVQWGNITVDVKPKTDEDPVKNIYGINNFDLNKMVLVESATPGLNKADLQEKVNEAKAIAQGKKTDEAFNTLKAAITTAEETLKTATDQEALNQGVATLQAAVEAFKASEDVKLPIEDGIYTAPVEVDHAYNPGQKSMANGAIEHTAKVVYRGDKVTVELTFNGMKLMGMKGHLTNLFFYRDNKNPKNNNDVIEAEVIKTHMDKGLDGGEHNYPQIFRYTMDKSVFEASDFLWIKVWVDAMDAIASGEGPIIPGKGEQNAKIVIDKTNFAKVVLNTQALSDAIKAAKDIVKGNKKVEEFNILQSVIAEAEKVLKEATDQEDLDKEVTTLKAAVEAFKASGDVKLPTEDGIYLASVEIGNASNPGQKSMANGAIEHIAKLILKEDKVKVELTFKGMDLNGMKGHLTNLFTFENNQDPRSGGRAVETKIEKTFTDIGTDGQSKEFPQVFSFTMNRDLFEASEFIWCRVWVDVMDGFMGGPGKGAQEARIIINKEHLKKVVLKKEALTKEIAEAKKVEQGKKTEEAFNTLKAAIAAAEETLKTATDQEALDQGVATLKAAVEAFNNSPNVLEKEALTKEIAAAKEIVKGKKTDEAFSKLKAAIAAAEKVLGEATEQTQLDEAVKALKTAVKAFKNSPDVLEKEALTKEIAGAKKIEQGKKTDEAFSKLQAAITAAEETLKTATDQEALNQGVATLKAAVEAFNKSPDVLKKEALTKEIAEAKKIEQGKKTDEAFSKLQAAITAAEETLKTATDQGALDQGVATLKAAVKAFKASEDVKLPIEDGIYTAPVEVDHAYNPGQKSMANGAIEHTAKVVYRGDKVTVELTFNGMKLMGMKGHLTNLFFYRDNKNPKNNNDVIEAEVIKTHMDKGLDGGEHNYPQIFRYTMDKSVFEASDFLWIKVWVDAMDAIASGEGPIIPGKGEQNAKIVIDKTNFTKVILNTEALTNEIEVAKKVEQGKKTDEAFSKLKAAIAVAEETLKTATDQEALNQGVATLKAAVETFNNSPDVLKKEALTKEIASAKEIVQGKKTDEAFNTLKAAIASAEKVLEEATEQTQLDEAVKALKTAVKAFKESADKVEPQAPLKKEALTKEIAEAKKVEQGKKTDEAFSKLKAAITAAEETLKTATDQETLDQGVATLKAAVKAFKESADKVEPQAPLKKEALTKEIAEAKKIEQGKKTDEAFSKLKAAITAAEETLKNATDQGALDQGVATLKAAVEAFNNSPDKKVTPTPPTPQPDPKPTPNYPSYPSYPWYVGSTFKLSTDKGTKNAETKSPAKEVKREAQNNKAYNFIDIEGHWAKEAINYVVEKGYFAGVSATEFAPNKGITRGQLVTVLGRILNIDKTSFKSNNFKDVKADAYYAPYVAWAESVGITKGRGGGSFDPDKEITREEMAVMMVKFLKLSGKKLNAKGTASAFKDDGNIESWAKDAVMEMAKLGLVKGMEDGSFSPKTQFTRAQVAQILYNIDKN</sequence>
<dbReference type="Gene3D" id="1.20.1270.90">
    <property type="entry name" value="AF1782-like"/>
    <property type="match status" value="6"/>
</dbReference>
<dbReference type="InterPro" id="IPR037250">
    <property type="entry name" value="NEAT_dom_sf"/>
</dbReference>
<dbReference type="PANTHER" id="PTHR43308">
    <property type="entry name" value="OUTER MEMBRANE PROTEIN ALPHA-RELATED"/>
    <property type="match status" value="1"/>
</dbReference>
<feature type="compositionally biased region" description="Pro residues" evidence="4">
    <location>
        <begin position="1442"/>
        <end position="1458"/>
    </location>
</feature>
<feature type="domain" description="SLH" evidence="7">
    <location>
        <begin position="1498"/>
        <end position="1557"/>
    </location>
</feature>
<feature type="chain" id="PRO_5046470667" evidence="5">
    <location>
        <begin position="25"/>
        <end position="1680"/>
    </location>
</feature>
<feature type="signal peptide" evidence="5">
    <location>
        <begin position="1"/>
        <end position="24"/>
    </location>
</feature>
<feature type="coiled-coil region" evidence="3">
    <location>
        <begin position="261"/>
        <end position="304"/>
    </location>
</feature>
<evidence type="ECO:0000313" key="9">
    <source>
        <dbReference type="Proteomes" id="UP001236559"/>
    </source>
</evidence>
<dbReference type="InterPro" id="IPR006635">
    <property type="entry name" value="NEAT_dom"/>
</dbReference>
<name>A0ABU0AUZ8_9FIRM</name>
<dbReference type="Gene3D" id="2.60.40.1850">
    <property type="match status" value="3"/>
</dbReference>
<evidence type="ECO:0000259" key="6">
    <source>
        <dbReference type="PROSITE" id="PS50978"/>
    </source>
</evidence>
<keyword evidence="3" id="KW-0175">Coiled coil</keyword>
<comment type="caution">
    <text evidence="8">The sequence shown here is derived from an EMBL/GenBank/DDBJ whole genome shotgun (WGS) entry which is preliminary data.</text>
</comment>
<dbReference type="PANTHER" id="PTHR43308:SF5">
    <property type="entry name" value="S-LAYER PROTEIN _ PEPTIDOGLYCAN ENDO-BETA-N-ACETYLGLUCOSAMINIDASE"/>
    <property type="match status" value="1"/>
</dbReference>
<dbReference type="InterPro" id="IPR051465">
    <property type="entry name" value="Cell_Envelope_Struct_Comp"/>
</dbReference>
<evidence type="ECO:0000256" key="1">
    <source>
        <dbReference type="ARBA" id="ARBA00004196"/>
    </source>
</evidence>
<feature type="domain" description="NEAT" evidence="6">
    <location>
        <begin position="993"/>
        <end position="1159"/>
    </location>
</feature>
<dbReference type="Pfam" id="PF00395">
    <property type="entry name" value="SLH"/>
    <property type="match status" value="3"/>
</dbReference>
<dbReference type="EMBL" id="JAUSTN010000001">
    <property type="protein sequence ID" value="MDQ0274263.1"/>
    <property type="molecule type" value="Genomic_DNA"/>
</dbReference>
<reference evidence="8 9" key="1">
    <citation type="submission" date="2023-07" db="EMBL/GenBank/DDBJ databases">
        <title>Genomic Encyclopedia of Type Strains, Phase IV (KMG-IV): sequencing the most valuable type-strain genomes for metagenomic binning, comparative biology and taxonomic classification.</title>
        <authorList>
            <person name="Goeker M."/>
        </authorList>
    </citation>
    <scope>NUCLEOTIDE SEQUENCE [LARGE SCALE GENOMIC DNA]</scope>
    <source>
        <strain evidence="8 9">DSM 22616</strain>
    </source>
</reference>
<dbReference type="RefSeq" id="WP_307494857.1">
    <property type="nucleotide sequence ID" value="NZ_JAUSTN010000001.1"/>
</dbReference>
<evidence type="ECO:0000313" key="8">
    <source>
        <dbReference type="EMBL" id="MDQ0274263.1"/>
    </source>
</evidence>
<evidence type="ECO:0000256" key="4">
    <source>
        <dbReference type="SAM" id="MobiDB-lite"/>
    </source>
</evidence>